<feature type="domain" description="DUF4124" evidence="3">
    <location>
        <begin position="17"/>
        <end position="65"/>
    </location>
</feature>
<proteinExistence type="predicted"/>
<organism evidence="4 5">
    <name type="scientific">marine gamma proteobacterium HTCC2143</name>
    <dbReference type="NCBI Taxonomy" id="247633"/>
    <lineage>
        <taxon>Bacteria</taxon>
        <taxon>Pseudomonadati</taxon>
        <taxon>Pseudomonadota</taxon>
        <taxon>Gammaproteobacteria</taxon>
        <taxon>Cellvibrionales</taxon>
        <taxon>Spongiibacteraceae</taxon>
        <taxon>BD1-7 clade</taxon>
    </lineage>
</organism>
<reference evidence="4 5" key="1">
    <citation type="journal article" date="2010" name="J. Bacteriol.">
        <title>Genome sequence of the oligotrophic marine Gammaproteobacterium HTCC2143, isolated from the Oregon Coast.</title>
        <authorList>
            <person name="Oh H.M."/>
            <person name="Kang I."/>
            <person name="Ferriera S."/>
            <person name="Giovannoni S.J."/>
            <person name="Cho J.C."/>
        </authorList>
    </citation>
    <scope>NUCLEOTIDE SEQUENCE [LARGE SCALE GENOMIC DNA]</scope>
    <source>
        <strain evidence="4 5">HTCC2143</strain>
    </source>
</reference>
<feature type="signal peptide" evidence="2">
    <location>
        <begin position="1"/>
        <end position="24"/>
    </location>
</feature>
<dbReference type="eggNOG" id="ENOG50334CN">
    <property type="taxonomic scope" value="Bacteria"/>
</dbReference>
<dbReference type="OrthoDB" id="7068596at2"/>
<protein>
    <recommendedName>
        <fullName evidence="3">DUF4124 domain-containing protein</fullName>
    </recommendedName>
</protein>
<sequence>MKMNKITSVLVIGLAILMASAIHAASNGHYRWTDSAGTVQYSDRPPEGIDAEFIQFSGTATTKRQTNDDGNEEPPAVAEGQATLQVIPEKNPQLCQQAQGNLKALAATRIRITEPDGSKRILSEDEKQQQRDNANKFIEIYCP</sequence>
<keyword evidence="2" id="KW-0732">Signal</keyword>
<evidence type="ECO:0000259" key="3">
    <source>
        <dbReference type="Pfam" id="PF13511"/>
    </source>
</evidence>
<evidence type="ECO:0000313" key="5">
    <source>
        <dbReference type="Proteomes" id="UP000004931"/>
    </source>
</evidence>
<dbReference type="Proteomes" id="UP000004931">
    <property type="component" value="Unassembled WGS sequence"/>
</dbReference>
<dbReference type="STRING" id="247633.GP2143_10272"/>
<feature type="region of interest" description="Disordered" evidence="1">
    <location>
        <begin position="58"/>
        <end position="77"/>
    </location>
</feature>
<evidence type="ECO:0000313" key="4">
    <source>
        <dbReference type="EMBL" id="EAW30975.1"/>
    </source>
</evidence>
<keyword evidence="5" id="KW-1185">Reference proteome</keyword>
<name>A0YDU1_9GAMM</name>
<gene>
    <name evidence="4" type="ORF">GP2143_10272</name>
</gene>
<comment type="caution">
    <text evidence="4">The sequence shown here is derived from an EMBL/GenBank/DDBJ whole genome shotgun (WGS) entry which is preliminary data.</text>
</comment>
<feature type="chain" id="PRO_5002630695" description="DUF4124 domain-containing protein" evidence="2">
    <location>
        <begin position="25"/>
        <end position="143"/>
    </location>
</feature>
<evidence type="ECO:0000256" key="1">
    <source>
        <dbReference type="SAM" id="MobiDB-lite"/>
    </source>
</evidence>
<dbReference type="AlphaFoldDB" id="A0YDU1"/>
<dbReference type="Pfam" id="PF13511">
    <property type="entry name" value="DUF4124"/>
    <property type="match status" value="1"/>
</dbReference>
<evidence type="ECO:0000256" key="2">
    <source>
        <dbReference type="SAM" id="SignalP"/>
    </source>
</evidence>
<dbReference type="EMBL" id="AAVT01000005">
    <property type="protein sequence ID" value="EAW30975.1"/>
    <property type="molecule type" value="Genomic_DNA"/>
</dbReference>
<accession>A0YDU1</accession>
<dbReference type="InterPro" id="IPR025392">
    <property type="entry name" value="DUF4124"/>
</dbReference>